<name>A0A2C9ULP3_MANES</name>
<accession>A0A2C9ULP3</accession>
<organism evidence="2">
    <name type="scientific">Manihot esculenta</name>
    <name type="common">Cassava</name>
    <name type="synonym">Jatropha manihot</name>
    <dbReference type="NCBI Taxonomy" id="3983"/>
    <lineage>
        <taxon>Eukaryota</taxon>
        <taxon>Viridiplantae</taxon>
        <taxon>Streptophyta</taxon>
        <taxon>Embryophyta</taxon>
        <taxon>Tracheophyta</taxon>
        <taxon>Spermatophyta</taxon>
        <taxon>Magnoliopsida</taxon>
        <taxon>eudicotyledons</taxon>
        <taxon>Gunneridae</taxon>
        <taxon>Pentapetalae</taxon>
        <taxon>rosids</taxon>
        <taxon>fabids</taxon>
        <taxon>Malpighiales</taxon>
        <taxon>Euphorbiaceae</taxon>
        <taxon>Crotonoideae</taxon>
        <taxon>Manihoteae</taxon>
        <taxon>Manihot</taxon>
    </lineage>
</organism>
<gene>
    <name evidence="2" type="ORF">MANES_14G108700</name>
</gene>
<sequence>MGKKTNQPEIFNKAPVQTRNQHPEKEQKSFLAIEEACR</sequence>
<proteinExistence type="predicted"/>
<dbReference type="AlphaFoldDB" id="A0A2C9ULP3"/>
<reference evidence="2" key="1">
    <citation type="submission" date="2016-02" db="EMBL/GenBank/DDBJ databases">
        <title>WGS assembly of Manihot esculenta.</title>
        <authorList>
            <person name="Bredeson J.V."/>
            <person name="Prochnik S.E."/>
            <person name="Lyons J.B."/>
            <person name="Schmutz J."/>
            <person name="Grimwood J."/>
            <person name="Vrebalov J."/>
            <person name="Bart R.S."/>
            <person name="Amuge T."/>
            <person name="Ferguson M.E."/>
            <person name="Green R."/>
            <person name="Putnam N."/>
            <person name="Stites J."/>
            <person name="Rounsley S."/>
            <person name="Rokhsar D.S."/>
        </authorList>
    </citation>
    <scope>NUCLEOTIDE SEQUENCE [LARGE SCALE GENOMIC DNA]</scope>
    <source>
        <tissue evidence="2">Leaf</tissue>
    </source>
</reference>
<feature type="compositionally biased region" description="Polar residues" evidence="1">
    <location>
        <begin position="1"/>
        <end position="20"/>
    </location>
</feature>
<evidence type="ECO:0000256" key="1">
    <source>
        <dbReference type="SAM" id="MobiDB-lite"/>
    </source>
</evidence>
<evidence type="ECO:0000313" key="2">
    <source>
        <dbReference type="EMBL" id="OAY31392.1"/>
    </source>
</evidence>
<protein>
    <submittedName>
        <fullName evidence="2">Uncharacterized protein</fullName>
    </submittedName>
</protein>
<dbReference type="EMBL" id="CM004400">
    <property type="protein sequence ID" value="OAY31392.1"/>
    <property type="molecule type" value="Genomic_DNA"/>
</dbReference>
<feature type="region of interest" description="Disordered" evidence="1">
    <location>
        <begin position="1"/>
        <end position="38"/>
    </location>
</feature>